<comment type="caution">
    <text evidence="1">The sequence shown here is derived from an EMBL/GenBank/DDBJ whole genome shotgun (WGS) entry which is preliminary data.</text>
</comment>
<protein>
    <submittedName>
        <fullName evidence="1">Uncharacterized protein</fullName>
    </submittedName>
</protein>
<keyword evidence="3" id="KW-1185">Reference proteome</keyword>
<organism evidence="1 3">
    <name type="scientific">Moorena bouillonii PNG</name>
    <dbReference type="NCBI Taxonomy" id="568701"/>
    <lineage>
        <taxon>Bacteria</taxon>
        <taxon>Bacillati</taxon>
        <taxon>Cyanobacteriota</taxon>
        <taxon>Cyanophyceae</taxon>
        <taxon>Coleofasciculales</taxon>
        <taxon>Coleofasciculaceae</taxon>
        <taxon>Moorena</taxon>
    </lineage>
</organism>
<accession>A0A1U7N4N8</accession>
<dbReference type="Proteomes" id="UP000186657">
    <property type="component" value="Unassembled WGS sequence"/>
</dbReference>
<dbReference type="EMBL" id="MKZS01000001">
    <property type="protein sequence ID" value="OLT60919.1"/>
    <property type="molecule type" value="Genomic_DNA"/>
</dbReference>
<evidence type="ECO:0000313" key="1">
    <source>
        <dbReference type="EMBL" id="OLT60919.1"/>
    </source>
</evidence>
<evidence type="ECO:0000313" key="3">
    <source>
        <dbReference type="Proteomes" id="UP000186657"/>
    </source>
</evidence>
<dbReference type="EMBL" id="MKZS01000001">
    <property type="protein sequence ID" value="OLT61877.1"/>
    <property type="molecule type" value="Genomic_DNA"/>
</dbReference>
<sequence length="240" mass="28506">MINSMSKADHSLSTKNSGDLWYSEQELLAPYLYLEKDGYLVYVMGVNDQTKNWTEQVREVHKMHLKKAGYDGFSNRIDNEYHLVGTYFFVIKDNEIVLTSRINDRTKSSRFPFEMGQRPNGEHYVFQDKIPAVDINTYSVMLRHYRRAMPLLLAAFGKYIDDLGAKRAFCLVDRENKVTQRMYHDDFHFLYSTTFEEPIVFPSFLNGLNQQPVEWKMMEWNEQTIKYYSELHRMITIETK</sequence>
<proteinExistence type="predicted"/>
<gene>
    <name evidence="1" type="ORF">BJP37_19785</name>
    <name evidence="2" type="ORF">BJP37_25465</name>
</gene>
<dbReference type="AlphaFoldDB" id="A0A1U7N4N8"/>
<name>A0A1U7N4N8_9CYAN</name>
<evidence type="ECO:0000313" key="2">
    <source>
        <dbReference type="EMBL" id="OLT61877.1"/>
    </source>
</evidence>
<reference evidence="1 3" key="1">
    <citation type="submission" date="2016-10" db="EMBL/GenBank/DDBJ databases">
        <title>Comparative genomics uncovers the prolific and rare metabolic potential of the cyanobacterial genus Moorea.</title>
        <authorList>
            <person name="Leao T."/>
            <person name="Castelao G."/>
            <person name="Korobeynikov A."/>
            <person name="Monroe E.A."/>
            <person name="Podell S."/>
            <person name="Glukhov E."/>
            <person name="Allen E."/>
            <person name="Gerwick W.H."/>
            <person name="Gerwick L."/>
        </authorList>
    </citation>
    <scope>NUCLEOTIDE SEQUENCE [LARGE SCALE GENOMIC DNA]</scope>
    <source>
        <strain evidence="1 3">PNG5-198</strain>
    </source>
</reference>